<gene>
    <name evidence="1" type="ORF">H8730_14290</name>
</gene>
<proteinExistence type="predicted"/>
<dbReference type="Proteomes" id="UP000657006">
    <property type="component" value="Unassembled WGS sequence"/>
</dbReference>
<keyword evidence="2" id="KW-1185">Reference proteome</keyword>
<dbReference type="AlphaFoldDB" id="A0A926I1X3"/>
<evidence type="ECO:0000313" key="2">
    <source>
        <dbReference type="Proteomes" id="UP000657006"/>
    </source>
</evidence>
<dbReference type="RefSeq" id="WP_249290041.1">
    <property type="nucleotide sequence ID" value="NZ_JACRSQ010000028.1"/>
</dbReference>
<reference evidence="1" key="1">
    <citation type="submission" date="2020-08" db="EMBL/GenBank/DDBJ databases">
        <title>Genome public.</title>
        <authorList>
            <person name="Liu C."/>
            <person name="Sun Q."/>
        </authorList>
    </citation>
    <scope>NUCLEOTIDE SEQUENCE</scope>
    <source>
        <strain evidence="1">NSJ-32</strain>
    </source>
</reference>
<sequence length="188" mass="21924">MEYAHSQEKVIKTFDCNGIDVDLISWSDTIWCGKIGYAVNNIDEPDVEKIAQEASILFPNNFPNEREKNWEVCISLNYLSNERPNGVMFGFLVKTEEQPDCYDVIKVPSSLYMKLQLCDKTFRALDVEPWTGGIPPYKWIGEILAPRYGYEYGDDTLPIYEYYLHNPENFNIEACYLYVPVREKSRDM</sequence>
<evidence type="ECO:0000313" key="1">
    <source>
        <dbReference type="EMBL" id="MBC8544714.1"/>
    </source>
</evidence>
<name>A0A926I1X3_9FIRM</name>
<comment type="caution">
    <text evidence="1">The sequence shown here is derived from an EMBL/GenBank/DDBJ whole genome shotgun (WGS) entry which is preliminary data.</text>
</comment>
<dbReference type="EMBL" id="JACRSQ010000028">
    <property type="protein sequence ID" value="MBC8544714.1"/>
    <property type="molecule type" value="Genomic_DNA"/>
</dbReference>
<accession>A0A926I1X3</accession>
<organism evidence="1 2">
    <name type="scientific">Bianquea renquensis</name>
    <dbReference type="NCBI Taxonomy" id="2763661"/>
    <lineage>
        <taxon>Bacteria</taxon>
        <taxon>Bacillati</taxon>
        <taxon>Bacillota</taxon>
        <taxon>Clostridia</taxon>
        <taxon>Eubacteriales</taxon>
        <taxon>Bianqueaceae</taxon>
        <taxon>Bianquea</taxon>
    </lineage>
</organism>
<protein>
    <submittedName>
        <fullName evidence="1">Uncharacterized protein</fullName>
    </submittedName>
</protein>